<protein>
    <submittedName>
        <fullName evidence="3">Uncharacterized protein</fullName>
    </submittedName>
</protein>
<dbReference type="Proteomes" id="UP000554482">
    <property type="component" value="Unassembled WGS sequence"/>
</dbReference>
<organism evidence="3 4">
    <name type="scientific">Thalictrum thalictroides</name>
    <name type="common">Rue-anemone</name>
    <name type="synonym">Anemone thalictroides</name>
    <dbReference type="NCBI Taxonomy" id="46969"/>
    <lineage>
        <taxon>Eukaryota</taxon>
        <taxon>Viridiplantae</taxon>
        <taxon>Streptophyta</taxon>
        <taxon>Embryophyta</taxon>
        <taxon>Tracheophyta</taxon>
        <taxon>Spermatophyta</taxon>
        <taxon>Magnoliopsida</taxon>
        <taxon>Ranunculales</taxon>
        <taxon>Ranunculaceae</taxon>
        <taxon>Thalictroideae</taxon>
        <taxon>Thalictrum</taxon>
    </lineage>
</organism>
<keyword evidence="4" id="KW-1185">Reference proteome</keyword>
<reference evidence="3 4" key="1">
    <citation type="submission" date="2020-06" db="EMBL/GenBank/DDBJ databases">
        <title>Transcriptomic and genomic resources for Thalictrum thalictroides and T. hernandezii: Facilitating candidate gene discovery in an emerging model plant lineage.</title>
        <authorList>
            <person name="Arias T."/>
            <person name="Riano-Pachon D.M."/>
            <person name="Di Stilio V.S."/>
        </authorList>
    </citation>
    <scope>NUCLEOTIDE SEQUENCE [LARGE SCALE GENOMIC DNA]</scope>
    <source>
        <strain evidence="4">cv. WT478/WT964</strain>
        <strain evidence="3">WT478/WT964</strain>
        <tissue evidence="3">Leaves</tissue>
    </source>
</reference>
<feature type="compositionally biased region" description="Low complexity" evidence="1">
    <location>
        <begin position="10"/>
        <end position="20"/>
    </location>
</feature>
<feature type="region of interest" description="Disordered" evidence="1">
    <location>
        <begin position="1"/>
        <end position="20"/>
    </location>
</feature>
<dbReference type="EMBL" id="JABWDY010031344">
    <property type="protein sequence ID" value="KAF5184966.1"/>
    <property type="molecule type" value="Genomic_DNA"/>
</dbReference>
<evidence type="ECO:0000313" key="2">
    <source>
        <dbReference type="EMBL" id="KAF5184966.1"/>
    </source>
</evidence>
<evidence type="ECO:0000313" key="3">
    <source>
        <dbReference type="EMBL" id="KAF5198076.1"/>
    </source>
</evidence>
<accession>A0A7J6WL35</accession>
<sequence length="89" mass="10244">MEKYYRKSLSHSSSPSRVSSASCIRKSRVIIRPRHRMSLSRFNAQPSHSTLPFGHYYMYEWERPGPRGTTTWKPGFPLSTNGLLTGPFP</sequence>
<name>A0A7J6WL35_THATH</name>
<dbReference type="AlphaFoldDB" id="A0A7J6WL35"/>
<comment type="caution">
    <text evidence="3">The sequence shown here is derived from an EMBL/GenBank/DDBJ whole genome shotgun (WGS) entry which is preliminary data.</text>
</comment>
<gene>
    <name evidence="3" type="ORF">FRX31_012337</name>
    <name evidence="2" type="ORF">FRX31_025448</name>
</gene>
<evidence type="ECO:0000313" key="4">
    <source>
        <dbReference type="Proteomes" id="UP000554482"/>
    </source>
</evidence>
<evidence type="ECO:0000256" key="1">
    <source>
        <dbReference type="SAM" id="MobiDB-lite"/>
    </source>
</evidence>
<proteinExistence type="predicted"/>
<dbReference type="EMBL" id="JABWDY010013774">
    <property type="protein sequence ID" value="KAF5198076.1"/>
    <property type="molecule type" value="Genomic_DNA"/>
</dbReference>